<feature type="domain" description="Tyrosine--tRNA ligase SYY-like C-terminal" evidence="12">
    <location>
        <begin position="324"/>
        <end position="398"/>
    </location>
</feature>
<dbReference type="CDD" id="cd00805">
    <property type="entry name" value="TyrRS_core"/>
    <property type="match status" value="1"/>
</dbReference>
<dbReference type="RefSeq" id="WP_069810305.1">
    <property type="nucleotide sequence ID" value="NZ_CP017305.1"/>
</dbReference>
<dbReference type="PANTHER" id="PTHR11766">
    <property type="entry name" value="TYROSYL-TRNA SYNTHETASE"/>
    <property type="match status" value="1"/>
</dbReference>
<evidence type="ECO:0000256" key="8">
    <source>
        <dbReference type="ARBA" id="ARBA00023146"/>
    </source>
</evidence>
<dbReference type="EC" id="6.1.1.1" evidence="10"/>
<dbReference type="InterPro" id="IPR002307">
    <property type="entry name" value="Tyr-tRNA-ligase"/>
</dbReference>
<evidence type="ECO:0000256" key="4">
    <source>
        <dbReference type="ARBA" id="ARBA00022741"/>
    </source>
</evidence>
<sequence length="406" mass="45454">MHFPPVKEQLDIIVNNTVEVISTDELEKKLTKSLKTGTPLKIKLGADPSRPDLHLGHSVVLRKLREFQDLGHEAILIIGDFTAMIGDPSGKSKTRPQLTAGEARENGKSYFEQASKILDPEKTTICYNADWLGQMQFADVIRLASHYTVARMLERDDFEKRYRSQTPISIHEFLYPLAQGMDSVHLKNDVELGGTDQKFNLLVGRDLQREYGIEPQVCITMPLLVGTDGVEKMSKSLGNAICFNDTPEDMYGRTLSIPDTLIETYWNLLVPHHSGNGAPIAERIAANPRETKRELAREVVAQYYSADDASKAQEHFDRVIVNKQAPDDLVTVEFEEASMPVVELLMALKAFPSKNEARRMIQQGAVQAGEEKIADINAVIEFAETPVIIRAGKRKFFKVASAKKSF</sequence>
<dbReference type="KEGG" id="clz:BIU88_08180"/>
<name>A0A1D8CYY5_CHLLM</name>
<dbReference type="Gene3D" id="3.40.50.620">
    <property type="entry name" value="HUPs"/>
    <property type="match status" value="1"/>
</dbReference>
<keyword evidence="7 10" id="KW-0648">Protein biosynthesis</keyword>
<evidence type="ECO:0000313" key="14">
    <source>
        <dbReference type="Proteomes" id="UP000095185"/>
    </source>
</evidence>
<organism evidence="13 14">
    <name type="scientific">Chlorobaculum limnaeum</name>
    <dbReference type="NCBI Taxonomy" id="274537"/>
    <lineage>
        <taxon>Bacteria</taxon>
        <taxon>Pseudomonadati</taxon>
        <taxon>Chlorobiota</taxon>
        <taxon>Chlorobiia</taxon>
        <taxon>Chlorobiales</taxon>
        <taxon>Chlorobiaceae</taxon>
        <taxon>Chlorobaculum</taxon>
    </lineage>
</organism>
<dbReference type="FunFam" id="3.40.50.620:FF:000061">
    <property type="entry name" value="Tyrosine--tRNA ligase"/>
    <property type="match status" value="1"/>
</dbReference>
<feature type="short sequence motif" description="'KMSKS' region" evidence="10">
    <location>
        <begin position="232"/>
        <end position="236"/>
    </location>
</feature>
<dbReference type="InterPro" id="IPR014729">
    <property type="entry name" value="Rossmann-like_a/b/a_fold"/>
</dbReference>
<comment type="catalytic activity">
    <reaction evidence="9 10">
        <text>tRNA(Tyr) + L-tyrosine + ATP = L-tyrosyl-tRNA(Tyr) + AMP + diphosphate + H(+)</text>
        <dbReference type="Rhea" id="RHEA:10220"/>
        <dbReference type="Rhea" id="RHEA-COMP:9706"/>
        <dbReference type="Rhea" id="RHEA-COMP:9707"/>
        <dbReference type="ChEBI" id="CHEBI:15378"/>
        <dbReference type="ChEBI" id="CHEBI:30616"/>
        <dbReference type="ChEBI" id="CHEBI:33019"/>
        <dbReference type="ChEBI" id="CHEBI:58315"/>
        <dbReference type="ChEBI" id="CHEBI:78442"/>
        <dbReference type="ChEBI" id="CHEBI:78536"/>
        <dbReference type="ChEBI" id="CHEBI:456215"/>
        <dbReference type="EC" id="6.1.1.1"/>
    </reaction>
</comment>
<keyword evidence="3 10" id="KW-0436">Ligase</keyword>
<evidence type="ECO:0000256" key="11">
    <source>
        <dbReference type="PROSITE-ProRule" id="PRU00182"/>
    </source>
</evidence>
<evidence type="ECO:0000256" key="9">
    <source>
        <dbReference type="ARBA" id="ARBA00048248"/>
    </source>
</evidence>
<dbReference type="Proteomes" id="UP000095185">
    <property type="component" value="Chromosome"/>
</dbReference>
<evidence type="ECO:0000256" key="6">
    <source>
        <dbReference type="ARBA" id="ARBA00022884"/>
    </source>
</evidence>
<dbReference type="SUPFAM" id="SSF52374">
    <property type="entry name" value="Nucleotidylyl transferase"/>
    <property type="match status" value="1"/>
</dbReference>
<protein>
    <recommendedName>
        <fullName evidence="10">Tyrosine--tRNA ligase</fullName>
        <ecNumber evidence="10">6.1.1.1</ecNumber>
    </recommendedName>
    <alternativeName>
        <fullName evidence="10">Tyrosyl-tRNA synthetase</fullName>
        <shortName evidence="10">TyrRS</shortName>
    </alternativeName>
</protein>
<dbReference type="EMBL" id="CP017305">
    <property type="protein sequence ID" value="AOS84112.1"/>
    <property type="molecule type" value="Genomic_DNA"/>
</dbReference>
<dbReference type="STRING" id="274537.BIU88_08180"/>
<dbReference type="GO" id="GO:0003723">
    <property type="term" value="F:RNA binding"/>
    <property type="evidence" value="ECO:0007669"/>
    <property type="project" value="UniProtKB-KW"/>
</dbReference>
<feature type="short sequence motif" description="'HIGH' region" evidence="10">
    <location>
        <begin position="48"/>
        <end position="57"/>
    </location>
</feature>
<dbReference type="OrthoDB" id="9804243at2"/>
<evidence type="ECO:0000259" key="12">
    <source>
        <dbReference type="Pfam" id="PF22421"/>
    </source>
</evidence>
<comment type="subcellular location">
    <subcellularLocation>
        <location evidence="10">Cytoplasm</location>
    </subcellularLocation>
</comment>
<evidence type="ECO:0000256" key="7">
    <source>
        <dbReference type="ARBA" id="ARBA00022917"/>
    </source>
</evidence>
<dbReference type="InterPro" id="IPR036986">
    <property type="entry name" value="S4_RNA-bd_sf"/>
</dbReference>
<dbReference type="PRINTS" id="PR01040">
    <property type="entry name" value="TRNASYNTHTYR"/>
</dbReference>
<evidence type="ECO:0000256" key="10">
    <source>
        <dbReference type="HAMAP-Rule" id="MF_02007"/>
    </source>
</evidence>
<dbReference type="InterPro" id="IPR024088">
    <property type="entry name" value="Tyr-tRNA-ligase_bac-type"/>
</dbReference>
<keyword evidence="5 10" id="KW-0067">ATP-binding</keyword>
<evidence type="ECO:0000256" key="2">
    <source>
        <dbReference type="ARBA" id="ARBA00022490"/>
    </source>
</evidence>
<dbReference type="PANTHER" id="PTHR11766:SF1">
    <property type="entry name" value="TYROSINE--TRNA LIGASE"/>
    <property type="match status" value="1"/>
</dbReference>
<keyword evidence="6 11" id="KW-0694">RNA-binding</keyword>
<evidence type="ECO:0000256" key="5">
    <source>
        <dbReference type="ARBA" id="ARBA00022840"/>
    </source>
</evidence>
<dbReference type="NCBIfam" id="TIGR00234">
    <property type="entry name" value="tyrS"/>
    <property type="match status" value="1"/>
</dbReference>
<feature type="binding site" evidence="10">
    <location>
        <position position="235"/>
    </location>
    <ligand>
        <name>ATP</name>
        <dbReference type="ChEBI" id="CHEBI:30616"/>
    </ligand>
</feature>
<accession>A0A1D8CYY5</accession>
<keyword evidence="8 10" id="KW-0030">Aminoacyl-tRNA synthetase</keyword>
<dbReference type="GO" id="GO:0005524">
    <property type="term" value="F:ATP binding"/>
    <property type="evidence" value="ECO:0007669"/>
    <property type="project" value="UniProtKB-UniRule"/>
</dbReference>
<dbReference type="Pfam" id="PF00579">
    <property type="entry name" value="tRNA-synt_1b"/>
    <property type="match status" value="1"/>
</dbReference>
<dbReference type="SUPFAM" id="SSF55174">
    <property type="entry name" value="Alpha-L RNA-binding motif"/>
    <property type="match status" value="1"/>
</dbReference>
<dbReference type="AlphaFoldDB" id="A0A1D8CYY5"/>
<comment type="function">
    <text evidence="10">Catalyzes the attachment of tyrosine to tRNA(Tyr) in a two-step reaction: tyrosine is first activated by ATP to form Tyr-AMP and then transferred to the acceptor end of tRNA(Tyr).</text>
</comment>
<comment type="similarity">
    <text evidence="10">Belongs to the class-I aminoacyl-tRNA synthetase family. TyrS type 2 subfamily.</text>
</comment>
<dbReference type="GO" id="GO:0004831">
    <property type="term" value="F:tyrosine-tRNA ligase activity"/>
    <property type="evidence" value="ECO:0007669"/>
    <property type="project" value="UniProtKB-UniRule"/>
</dbReference>
<evidence type="ECO:0000313" key="13">
    <source>
        <dbReference type="EMBL" id="AOS84112.1"/>
    </source>
</evidence>
<dbReference type="Pfam" id="PF22421">
    <property type="entry name" value="SYY_C-terminal"/>
    <property type="match status" value="1"/>
</dbReference>
<dbReference type="GO" id="GO:0006437">
    <property type="term" value="P:tyrosyl-tRNA aminoacylation"/>
    <property type="evidence" value="ECO:0007669"/>
    <property type="project" value="UniProtKB-UniRule"/>
</dbReference>
<dbReference type="InterPro" id="IPR002305">
    <property type="entry name" value="aa-tRNA-synth_Ic"/>
</dbReference>
<dbReference type="Gene3D" id="3.10.290.10">
    <property type="entry name" value="RNA-binding S4 domain"/>
    <property type="match status" value="1"/>
</dbReference>
<dbReference type="Gene3D" id="1.10.240.10">
    <property type="entry name" value="Tyrosyl-Transfer RNA Synthetase"/>
    <property type="match status" value="1"/>
</dbReference>
<keyword evidence="2 10" id="KW-0963">Cytoplasm</keyword>
<evidence type="ECO:0000256" key="3">
    <source>
        <dbReference type="ARBA" id="ARBA00022598"/>
    </source>
</evidence>
<dbReference type="InterPro" id="IPR054608">
    <property type="entry name" value="SYY-like_C"/>
</dbReference>
<keyword evidence="14" id="KW-1185">Reference proteome</keyword>
<proteinExistence type="inferred from homology"/>
<reference evidence="13" key="1">
    <citation type="submission" date="2016-09" db="EMBL/GenBank/DDBJ databases">
        <title>Genome sequence of Chlorobaculum limnaeum.</title>
        <authorList>
            <person name="Liu Z."/>
            <person name="Tank M."/>
            <person name="Bryant D.A."/>
        </authorList>
    </citation>
    <scope>NUCLEOTIDE SEQUENCE [LARGE SCALE GENOMIC DNA]</scope>
    <source>
        <strain evidence="13">DSM 1677</strain>
    </source>
</reference>
<comment type="subunit">
    <text evidence="1 10">Homodimer.</text>
</comment>
<dbReference type="HAMAP" id="MF_02007">
    <property type="entry name" value="Tyr_tRNA_synth_type2"/>
    <property type="match status" value="1"/>
</dbReference>
<gene>
    <name evidence="10" type="primary">tyrS</name>
    <name evidence="13" type="ORF">BIU88_08180</name>
</gene>
<dbReference type="PROSITE" id="PS50889">
    <property type="entry name" value="S4"/>
    <property type="match status" value="1"/>
</dbReference>
<dbReference type="GO" id="GO:0005829">
    <property type="term" value="C:cytosol"/>
    <property type="evidence" value="ECO:0007669"/>
    <property type="project" value="TreeGrafter"/>
</dbReference>
<keyword evidence="4 10" id="KW-0547">Nucleotide-binding</keyword>
<dbReference type="InterPro" id="IPR024108">
    <property type="entry name" value="Tyr-tRNA-ligase_bac_2"/>
</dbReference>
<evidence type="ECO:0000256" key="1">
    <source>
        <dbReference type="ARBA" id="ARBA00011738"/>
    </source>
</evidence>